<dbReference type="InterPro" id="IPR036071">
    <property type="entry name" value="AMMECR1_dom_sf"/>
</dbReference>
<dbReference type="EMBL" id="CAJNDS010001113">
    <property type="protein sequence ID" value="CAE7248319.1"/>
    <property type="molecule type" value="Genomic_DNA"/>
</dbReference>
<comment type="similarity">
    <text evidence="1">Belongs to the MEMO1 family.</text>
</comment>
<keyword evidence="5" id="KW-1185">Reference proteome</keyword>
<evidence type="ECO:0000313" key="5">
    <source>
        <dbReference type="Proteomes" id="UP000604046"/>
    </source>
</evidence>
<dbReference type="SUPFAM" id="SSF143447">
    <property type="entry name" value="AMMECR1-like"/>
    <property type="match status" value="1"/>
</dbReference>
<evidence type="ECO:0000256" key="1">
    <source>
        <dbReference type="ARBA" id="ARBA00006315"/>
    </source>
</evidence>
<dbReference type="Pfam" id="PF01871">
    <property type="entry name" value="AMMECR1"/>
    <property type="match status" value="1"/>
</dbReference>
<comment type="caution">
    <text evidence="4">The sequence shown here is derived from an EMBL/GenBank/DDBJ whole genome shotgun (WGS) entry which is preliminary data.</text>
</comment>
<dbReference type="OrthoDB" id="407197at2759"/>
<dbReference type="InterPro" id="IPR002737">
    <property type="entry name" value="MEMO1_fam"/>
</dbReference>
<sequence>MSQAAYDGQWLRLPPQALLLHIASGDQSPRPIKEAPETVRLKTRVPPSCSEVARRPHGCVHQEQERFRSGASSGRPLKAHRLLALLPLAAARYAPRNVRRGCRLRAAQADTKLDLTQVEERWGEAETIGNAQEMAQVCALLCCVQRQLGYMAALHEGNVGAGAIVSQAPALPLVVSWEGPGGLEEGYGTSFAVNGDATDSTLLEHLLKCVDRAGLDRRFGSPAEEVVQDMKAKVSLLRTFTDISETPQDWSPGTHGLWYSDGQEAKVVYLPQVAQEVVNGTASQNAAQRLLAIVRRRSGGASSEDDDLDEEEEEEEELTIPEGHALYRFETVQGECPISTLPLLQTRKILDEHVRQLLIAKARISQGEDKGKREGAAPRFALLGRDDQNVAAIVVPTQGAYANLSEPFAQLADPPTGLGEVQRLFVLAPVWDCYIDGCGIPEQRCAWYGSMPLDIPLLEQFRTSKAFQVVTVEQDQRERCIEALLPFVQSCVGEDQKFTLVPILVGGLMTEKAEQYASLLSPYLADPRNLFIIGGDVDTLGEQFDWERYADMSGGPERFMIEAPKFINRAEQVVPVFSALELFLSILASAPEREQLSLNRYW</sequence>
<proteinExistence type="inferred from homology"/>
<name>A0A812LRQ6_9DINO</name>
<feature type="domain" description="AMMECR1" evidence="3">
    <location>
        <begin position="213"/>
        <end position="297"/>
    </location>
</feature>
<dbReference type="Pfam" id="PF01875">
    <property type="entry name" value="Memo"/>
    <property type="match status" value="1"/>
</dbReference>
<dbReference type="AlphaFoldDB" id="A0A812LRQ6"/>
<dbReference type="NCBIfam" id="TIGR04336">
    <property type="entry name" value="AmmeMemoSam_B"/>
    <property type="match status" value="1"/>
</dbReference>
<feature type="region of interest" description="Disordered" evidence="2">
    <location>
        <begin position="298"/>
        <end position="318"/>
    </location>
</feature>
<feature type="compositionally biased region" description="Acidic residues" evidence="2">
    <location>
        <begin position="303"/>
        <end position="318"/>
    </location>
</feature>
<evidence type="ECO:0000313" key="4">
    <source>
        <dbReference type="EMBL" id="CAE7248319.1"/>
    </source>
</evidence>
<organism evidence="4 5">
    <name type="scientific">Symbiodinium natans</name>
    <dbReference type="NCBI Taxonomy" id="878477"/>
    <lineage>
        <taxon>Eukaryota</taxon>
        <taxon>Sar</taxon>
        <taxon>Alveolata</taxon>
        <taxon>Dinophyceae</taxon>
        <taxon>Suessiales</taxon>
        <taxon>Symbiodiniaceae</taxon>
        <taxon>Symbiodinium</taxon>
    </lineage>
</organism>
<dbReference type="Gene3D" id="3.40.830.10">
    <property type="entry name" value="LigB-like"/>
    <property type="match status" value="1"/>
</dbReference>
<dbReference type="PANTHER" id="PTHR11060">
    <property type="entry name" value="PROTEIN MEMO1"/>
    <property type="match status" value="1"/>
</dbReference>
<accession>A0A812LRQ6</accession>
<dbReference type="PANTHER" id="PTHR11060:SF0">
    <property type="entry name" value="PROTEIN MEMO1"/>
    <property type="match status" value="1"/>
</dbReference>
<reference evidence="4" key="1">
    <citation type="submission" date="2021-02" db="EMBL/GenBank/DDBJ databases">
        <authorList>
            <person name="Dougan E. K."/>
            <person name="Rhodes N."/>
            <person name="Thang M."/>
            <person name="Chan C."/>
        </authorList>
    </citation>
    <scope>NUCLEOTIDE SEQUENCE</scope>
</reference>
<gene>
    <name evidence="4" type="primary">memo-1</name>
    <name evidence="4" type="ORF">SNAT2548_LOCUS12012</name>
</gene>
<dbReference type="InterPro" id="IPR002733">
    <property type="entry name" value="AMMECR1_domain"/>
</dbReference>
<evidence type="ECO:0000256" key="2">
    <source>
        <dbReference type="SAM" id="MobiDB-lite"/>
    </source>
</evidence>
<dbReference type="Proteomes" id="UP000604046">
    <property type="component" value="Unassembled WGS sequence"/>
</dbReference>
<protein>
    <submittedName>
        <fullName evidence="4">Memo-1 protein</fullName>
    </submittedName>
</protein>
<evidence type="ECO:0000259" key="3">
    <source>
        <dbReference type="Pfam" id="PF01871"/>
    </source>
</evidence>